<keyword evidence="2" id="KW-1185">Reference proteome</keyword>
<reference evidence="1 2" key="1">
    <citation type="submission" date="2018-01" db="EMBL/GenBank/DDBJ databases">
        <title>Draft genome sequence of Jishengella endophytica.</title>
        <authorList>
            <person name="Sahin N."/>
            <person name="Ay H."/>
            <person name="Saygin H."/>
        </authorList>
    </citation>
    <scope>NUCLEOTIDE SEQUENCE [LARGE SCALE GENOMIC DNA]</scope>
    <source>
        <strain evidence="1 2">DSM 45430</strain>
    </source>
</reference>
<sequence length="92" mass="10189">MTGPDPHHARHLPGLVSPDVLREVHGRVMVEQFRKRMGDRSPIWTMIGVATLAAPNMRVEIKVTAVVGRLAEMPIPARMMTRSARVDRIGVG</sequence>
<gene>
    <name evidence="1" type="ORF">C1I93_11915</name>
</gene>
<accession>A0A2W2D9G3</accession>
<evidence type="ECO:0000313" key="1">
    <source>
        <dbReference type="EMBL" id="PZF97359.1"/>
    </source>
</evidence>
<dbReference type="SUPFAM" id="SSF55298">
    <property type="entry name" value="YjgF-like"/>
    <property type="match status" value="1"/>
</dbReference>
<proteinExistence type="predicted"/>
<evidence type="ECO:0000313" key="2">
    <source>
        <dbReference type="Proteomes" id="UP000248627"/>
    </source>
</evidence>
<dbReference type="AlphaFoldDB" id="A0A2W2D9G3"/>
<comment type="caution">
    <text evidence="1">The sequence shown here is derived from an EMBL/GenBank/DDBJ whole genome shotgun (WGS) entry which is preliminary data.</text>
</comment>
<organism evidence="1 2">
    <name type="scientific">Micromonospora endophytica</name>
    <dbReference type="NCBI Taxonomy" id="515350"/>
    <lineage>
        <taxon>Bacteria</taxon>
        <taxon>Bacillati</taxon>
        <taxon>Actinomycetota</taxon>
        <taxon>Actinomycetes</taxon>
        <taxon>Micromonosporales</taxon>
        <taxon>Micromonosporaceae</taxon>
        <taxon>Micromonospora</taxon>
    </lineage>
</organism>
<dbReference type="Proteomes" id="UP000248627">
    <property type="component" value="Unassembled WGS sequence"/>
</dbReference>
<protein>
    <submittedName>
        <fullName evidence="1">Uncharacterized protein</fullName>
    </submittedName>
</protein>
<dbReference type="Gene3D" id="3.30.1330.40">
    <property type="entry name" value="RutC-like"/>
    <property type="match status" value="1"/>
</dbReference>
<dbReference type="InterPro" id="IPR035959">
    <property type="entry name" value="RutC-like_sf"/>
</dbReference>
<dbReference type="OrthoDB" id="9799840at2"/>
<dbReference type="EMBL" id="POTX01000062">
    <property type="protein sequence ID" value="PZF97359.1"/>
    <property type="molecule type" value="Genomic_DNA"/>
</dbReference>
<name>A0A2W2D9G3_9ACTN</name>